<evidence type="ECO:0000313" key="3">
    <source>
        <dbReference type="Proteomes" id="UP000324897"/>
    </source>
</evidence>
<dbReference type="AlphaFoldDB" id="A0A5J9SR12"/>
<feature type="region of interest" description="Disordered" evidence="1">
    <location>
        <begin position="1"/>
        <end position="28"/>
    </location>
</feature>
<protein>
    <submittedName>
        <fullName evidence="2">Uncharacterized protein</fullName>
    </submittedName>
</protein>
<dbReference type="EMBL" id="RWGY01000450">
    <property type="protein sequence ID" value="TVU01367.1"/>
    <property type="molecule type" value="Genomic_DNA"/>
</dbReference>
<gene>
    <name evidence="2" type="ORF">EJB05_53177</name>
</gene>
<evidence type="ECO:0000313" key="2">
    <source>
        <dbReference type="EMBL" id="TVU01367.1"/>
    </source>
</evidence>
<name>A0A5J9SR12_9POAL</name>
<organism evidence="2 3">
    <name type="scientific">Eragrostis curvula</name>
    <name type="common">weeping love grass</name>
    <dbReference type="NCBI Taxonomy" id="38414"/>
    <lineage>
        <taxon>Eukaryota</taxon>
        <taxon>Viridiplantae</taxon>
        <taxon>Streptophyta</taxon>
        <taxon>Embryophyta</taxon>
        <taxon>Tracheophyta</taxon>
        <taxon>Spermatophyta</taxon>
        <taxon>Magnoliopsida</taxon>
        <taxon>Liliopsida</taxon>
        <taxon>Poales</taxon>
        <taxon>Poaceae</taxon>
        <taxon>PACMAD clade</taxon>
        <taxon>Chloridoideae</taxon>
        <taxon>Eragrostideae</taxon>
        <taxon>Eragrostidinae</taxon>
        <taxon>Eragrostis</taxon>
    </lineage>
</organism>
<comment type="caution">
    <text evidence="2">The sequence shown here is derived from an EMBL/GenBank/DDBJ whole genome shotgun (WGS) entry which is preliminary data.</text>
</comment>
<evidence type="ECO:0000256" key="1">
    <source>
        <dbReference type="SAM" id="MobiDB-lite"/>
    </source>
</evidence>
<dbReference type="Gramene" id="TVU01367">
    <property type="protein sequence ID" value="TVU01367"/>
    <property type="gene ID" value="EJB05_53177"/>
</dbReference>
<proteinExistence type="predicted"/>
<dbReference type="Proteomes" id="UP000324897">
    <property type="component" value="Unassembled WGS sequence"/>
</dbReference>
<accession>A0A5J9SR12</accession>
<keyword evidence="3" id="KW-1185">Reference proteome</keyword>
<reference evidence="2 3" key="1">
    <citation type="journal article" date="2019" name="Sci. Rep.">
        <title>A high-quality genome of Eragrostis curvula grass provides insights into Poaceae evolution and supports new strategies to enhance forage quality.</title>
        <authorList>
            <person name="Carballo J."/>
            <person name="Santos B.A.C.M."/>
            <person name="Zappacosta D."/>
            <person name="Garbus I."/>
            <person name="Selva J.P."/>
            <person name="Gallo C.A."/>
            <person name="Diaz A."/>
            <person name="Albertini E."/>
            <person name="Caccamo M."/>
            <person name="Echenique V."/>
        </authorList>
    </citation>
    <scope>NUCLEOTIDE SEQUENCE [LARGE SCALE GENOMIC DNA]</scope>
    <source>
        <strain evidence="3">cv. Victoria</strain>
        <tissue evidence="2">Leaf</tissue>
    </source>
</reference>
<sequence length="131" mass="14091">MSLGASVQIPPATVDGARQAPRPRRRHRTADEVVWASSRLPGCGRGVPARSLAGQSSVCSGRIVGSDLMVLRLLNRLCAAPSAKCACDLSFVQLSILSKIGSSFTTEVMGKFILSKNWCWYPSEQIIIDMA</sequence>